<dbReference type="Gene3D" id="2.40.10.270">
    <property type="entry name" value="Bacteriophage SPP1 head-tail adaptor protein"/>
    <property type="match status" value="1"/>
</dbReference>
<dbReference type="Proteomes" id="UP000270743">
    <property type="component" value="Unassembled WGS sequence"/>
</dbReference>
<dbReference type="AlphaFoldDB" id="A0A3S4CZ97"/>
<dbReference type="Pfam" id="PF05521">
    <property type="entry name" value="Phage_HCP"/>
    <property type="match status" value="1"/>
</dbReference>
<protein>
    <submittedName>
        <fullName evidence="1">Phage head-tail joining protein</fullName>
    </submittedName>
</protein>
<dbReference type="EMBL" id="UZWE01000030">
    <property type="protein sequence ID" value="VDS08978.1"/>
    <property type="molecule type" value="Genomic_DNA"/>
</dbReference>
<dbReference type="InterPro" id="IPR008767">
    <property type="entry name" value="Phage_SPP1_head-tail_adaptor"/>
</dbReference>
<proteinExistence type="predicted"/>
<name>A0A3S4CZ97_9RHOB</name>
<accession>A0A3S4CZ97</accession>
<evidence type="ECO:0000313" key="2">
    <source>
        <dbReference type="Proteomes" id="UP000270743"/>
    </source>
</evidence>
<dbReference type="RefSeq" id="WP_126154631.1">
    <property type="nucleotide sequence ID" value="NZ_UZWE01000030.1"/>
</dbReference>
<gene>
    <name evidence="1" type="ORF">PARHAE_02165</name>
</gene>
<dbReference type="InterPro" id="IPR038666">
    <property type="entry name" value="SSP1_head-tail_sf"/>
</dbReference>
<dbReference type="OrthoDB" id="7570189at2"/>
<keyword evidence="2" id="KW-1185">Reference proteome</keyword>
<sequence>MNGPNLNVRLELEGSVRQDDGMGGYRTVWQRIGSLWAEMKAGAGQERGAEVGPESVVSWRITVRGARAGDPRRPMAGQRLRMGSRLFAVEAVAERDSTGHWLTCFAREEDQT</sequence>
<evidence type="ECO:0000313" key="1">
    <source>
        <dbReference type="EMBL" id="VDS08978.1"/>
    </source>
</evidence>
<organism evidence="1 2">
    <name type="scientific">Paracoccus haematequi</name>
    <dbReference type="NCBI Taxonomy" id="2491866"/>
    <lineage>
        <taxon>Bacteria</taxon>
        <taxon>Pseudomonadati</taxon>
        <taxon>Pseudomonadota</taxon>
        <taxon>Alphaproteobacteria</taxon>
        <taxon>Rhodobacterales</taxon>
        <taxon>Paracoccaceae</taxon>
        <taxon>Paracoccus</taxon>
    </lineage>
</organism>
<reference evidence="1 2" key="1">
    <citation type="submission" date="2018-12" db="EMBL/GenBank/DDBJ databases">
        <authorList>
            <person name="Criscuolo A."/>
        </authorList>
    </citation>
    <scope>NUCLEOTIDE SEQUENCE [LARGE SCALE GENOMIC DNA]</scope>
    <source>
        <strain evidence="1">ACIP1116241</strain>
    </source>
</reference>